<dbReference type="AlphaFoldDB" id="A0A8K0XZF9"/>
<keyword evidence="2" id="KW-0560">Oxidoreductase</keyword>
<comment type="caution">
    <text evidence="4">The sequence shown here is derived from an EMBL/GenBank/DDBJ whole genome shotgun (WGS) entry which is preliminary data.</text>
</comment>
<organism evidence="4 5">
    <name type="scientific">Szabonella alba</name>
    <dbReference type="NCBI Taxonomy" id="2804194"/>
    <lineage>
        <taxon>Bacteria</taxon>
        <taxon>Pseudomonadati</taxon>
        <taxon>Pseudomonadota</taxon>
        <taxon>Alphaproteobacteria</taxon>
        <taxon>Rhodobacterales</taxon>
        <taxon>Paracoccaceae</taxon>
        <taxon>Szabonella</taxon>
    </lineage>
</organism>
<dbReference type="PANTHER" id="PTHR43477">
    <property type="entry name" value="DIHYDROANTICAPSIN 7-DEHYDROGENASE"/>
    <property type="match status" value="1"/>
</dbReference>
<accession>A0A8K0XZF9</accession>
<dbReference type="InterPro" id="IPR036291">
    <property type="entry name" value="NAD(P)-bd_dom_sf"/>
</dbReference>
<dbReference type="PRINTS" id="PR00081">
    <property type="entry name" value="GDHRDH"/>
</dbReference>
<dbReference type="SUPFAM" id="SSF51735">
    <property type="entry name" value="NAD(P)-binding Rossmann-fold domains"/>
    <property type="match status" value="1"/>
</dbReference>
<sequence length="240" mass="24132">MRHVVVTGGSRGIGAASVRAFLGAGDRVTALSRSGEAPEGATGLAVDLIDAGATARAIATLGEVDVLVLCAGSARQMALDELQLAHFHEAMDRKYFSYINILYPVAQQMAARGRGVILPVIGMGGKKATTPHISGGAANSALMLVTTGLGAALAGQGVRIVGVNPGPVATGRFLDIVAAHAAQNRITPDEARAALSASAPSGRIPDPEEVADMLLLLASDGARAVNGTVIALDGGATPVI</sequence>
<evidence type="ECO:0000256" key="2">
    <source>
        <dbReference type="ARBA" id="ARBA00023002"/>
    </source>
</evidence>
<dbReference type="InterPro" id="IPR002347">
    <property type="entry name" value="SDR_fam"/>
</dbReference>
<reference evidence="4" key="1">
    <citation type="submission" date="2021-01" db="EMBL/GenBank/DDBJ databases">
        <title>Tabrizicola alba sp. nov. a motile alkaliphilic bacterium isolated from a soda lake.</title>
        <authorList>
            <person name="Szuroczki S."/>
            <person name="Abbaszade G."/>
            <person name="Schumann P."/>
            <person name="Toth E."/>
        </authorList>
    </citation>
    <scope>NUCLEOTIDE SEQUENCE</scope>
    <source>
        <strain evidence="4">DMG-N-6</strain>
    </source>
</reference>
<dbReference type="InterPro" id="IPR051122">
    <property type="entry name" value="SDR_DHRS6-like"/>
</dbReference>
<evidence type="ECO:0000256" key="3">
    <source>
        <dbReference type="ARBA" id="ARBA00023027"/>
    </source>
</evidence>
<dbReference type="PANTHER" id="PTHR43477:SF4">
    <property type="entry name" value="DEHYDROGENASE_REDUCTASE SDR FAMILY MEMBER 6"/>
    <property type="match status" value="1"/>
</dbReference>
<proteinExistence type="inferred from homology"/>
<dbReference type="Pfam" id="PF13561">
    <property type="entry name" value="adh_short_C2"/>
    <property type="match status" value="1"/>
</dbReference>
<dbReference type="RefSeq" id="WP_202687571.1">
    <property type="nucleotide sequence ID" value="NZ_JAESVN010000002.1"/>
</dbReference>
<keyword evidence="3" id="KW-0520">NAD</keyword>
<gene>
    <name evidence="4" type="ORF">JL811_05925</name>
</gene>
<dbReference type="Gene3D" id="3.40.50.720">
    <property type="entry name" value="NAD(P)-binding Rossmann-like Domain"/>
    <property type="match status" value="1"/>
</dbReference>
<evidence type="ECO:0000313" key="4">
    <source>
        <dbReference type="EMBL" id="MBL4916756.1"/>
    </source>
</evidence>
<keyword evidence="5" id="KW-1185">Reference proteome</keyword>
<evidence type="ECO:0000256" key="1">
    <source>
        <dbReference type="ARBA" id="ARBA00006484"/>
    </source>
</evidence>
<evidence type="ECO:0000313" key="5">
    <source>
        <dbReference type="Proteomes" id="UP000648908"/>
    </source>
</evidence>
<dbReference type="EMBL" id="JAESVN010000002">
    <property type="protein sequence ID" value="MBL4916756.1"/>
    <property type="molecule type" value="Genomic_DNA"/>
</dbReference>
<name>A0A8K0XZF9_9RHOB</name>
<protein>
    <submittedName>
        <fullName evidence="4">SDR family oxidoreductase</fullName>
    </submittedName>
</protein>
<dbReference type="GO" id="GO:0016491">
    <property type="term" value="F:oxidoreductase activity"/>
    <property type="evidence" value="ECO:0007669"/>
    <property type="project" value="UniProtKB-KW"/>
</dbReference>
<comment type="similarity">
    <text evidence="1">Belongs to the short-chain dehydrogenases/reductases (SDR) family.</text>
</comment>
<dbReference type="Proteomes" id="UP000648908">
    <property type="component" value="Unassembled WGS sequence"/>
</dbReference>